<evidence type="ECO:0000256" key="10">
    <source>
        <dbReference type="SAM" id="Coils"/>
    </source>
</evidence>
<keyword evidence="4" id="KW-0862">Zinc</keyword>
<dbReference type="InterPro" id="IPR001132">
    <property type="entry name" value="SMAD_dom_Dwarfin-type"/>
</dbReference>
<evidence type="ECO:0000256" key="3">
    <source>
        <dbReference type="ARBA" id="ARBA00022723"/>
    </source>
</evidence>
<evidence type="ECO:0000313" key="13">
    <source>
        <dbReference type="Ensembl" id="ENSLBEP00000032427.1"/>
    </source>
</evidence>
<keyword evidence="8 9" id="KW-0539">Nucleus</keyword>
<protein>
    <recommendedName>
        <fullName evidence="9">Mothers against decapentaplegic homolog</fullName>
        <shortName evidence="9">MAD homolog</shortName>
        <shortName evidence="9">Mothers against DPP homolog</shortName>
    </recommendedName>
    <alternativeName>
        <fullName evidence="9">SMAD family member</fullName>
    </alternativeName>
</protein>
<organism evidence="13 14">
    <name type="scientific">Labrus bergylta</name>
    <name type="common">ballan wrasse</name>
    <dbReference type="NCBI Taxonomy" id="56723"/>
    <lineage>
        <taxon>Eukaryota</taxon>
        <taxon>Metazoa</taxon>
        <taxon>Chordata</taxon>
        <taxon>Craniata</taxon>
        <taxon>Vertebrata</taxon>
        <taxon>Euteleostomi</taxon>
        <taxon>Actinopterygii</taxon>
        <taxon>Neopterygii</taxon>
        <taxon>Teleostei</taxon>
        <taxon>Neoteleostei</taxon>
        <taxon>Acanthomorphata</taxon>
        <taxon>Eupercaria</taxon>
        <taxon>Labriformes</taxon>
        <taxon>Labridae</taxon>
        <taxon>Labrus</taxon>
    </lineage>
</organism>
<reference evidence="13" key="2">
    <citation type="submission" date="2025-09" db="UniProtKB">
        <authorList>
            <consortium name="Ensembl"/>
        </authorList>
    </citation>
    <scope>IDENTIFICATION</scope>
</reference>
<dbReference type="AlphaFoldDB" id="A0A3Q3GGF1"/>
<evidence type="ECO:0000313" key="14">
    <source>
        <dbReference type="Proteomes" id="UP000261660"/>
    </source>
</evidence>
<dbReference type="SMART" id="SM00523">
    <property type="entry name" value="DWA"/>
    <property type="match status" value="1"/>
</dbReference>
<dbReference type="GO" id="GO:0060395">
    <property type="term" value="P:SMAD protein signal transduction"/>
    <property type="evidence" value="ECO:0007669"/>
    <property type="project" value="TreeGrafter"/>
</dbReference>
<dbReference type="InterPro" id="IPR036578">
    <property type="entry name" value="SMAD_MH1_sf"/>
</dbReference>
<evidence type="ECO:0000256" key="7">
    <source>
        <dbReference type="ARBA" id="ARBA00023163"/>
    </source>
</evidence>
<evidence type="ECO:0000256" key="5">
    <source>
        <dbReference type="ARBA" id="ARBA00023015"/>
    </source>
</evidence>
<dbReference type="FunFam" id="3.90.520.10:FF:000002">
    <property type="entry name" value="Mothers against decapentaplegic homolog"/>
    <property type="match status" value="1"/>
</dbReference>
<feature type="domain" description="MH2" evidence="12">
    <location>
        <begin position="183"/>
        <end position="412"/>
    </location>
</feature>
<reference evidence="13" key="1">
    <citation type="submission" date="2025-08" db="UniProtKB">
        <authorList>
            <consortium name="Ensembl"/>
        </authorList>
    </citation>
    <scope>IDENTIFICATION</scope>
</reference>
<comment type="similarity">
    <text evidence="1 9">Belongs to the dwarfin/SMAD family.</text>
</comment>
<keyword evidence="2 9" id="KW-0963">Cytoplasm</keyword>
<dbReference type="GO" id="GO:0000981">
    <property type="term" value="F:DNA-binding transcription factor activity, RNA polymerase II-specific"/>
    <property type="evidence" value="ECO:0007669"/>
    <property type="project" value="TreeGrafter"/>
</dbReference>
<dbReference type="Gene3D" id="3.90.520.10">
    <property type="entry name" value="SMAD MH1 domain"/>
    <property type="match status" value="1"/>
</dbReference>
<comment type="subcellular location">
    <subcellularLocation>
        <location evidence="9">Cytoplasm</location>
    </subcellularLocation>
    <subcellularLocation>
        <location evidence="9">Nucleus</location>
    </subcellularLocation>
</comment>
<dbReference type="Ensembl" id="ENSLBET00000033873.1">
    <property type="protein sequence ID" value="ENSLBEP00000032427.1"/>
    <property type="gene ID" value="ENSLBEG00000024316.1"/>
</dbReference>
<dbReference type="GO" id="GO:0030154">
    <property type="term" value="P:cell differentiation"/>
    <property type="evidence" value="ECO:0007669"/>
    <property type="project" value="TreeGrafter"/>
</dbReference>
<dbReference type="PROSITE" id="PS51076">
    <property type="entry name" value="MH2"/>
    <property type="match status" value="1"/>
</dbReference>
<dbReference type="GO" id="GO:0030509">
    <property type="term" value="P:BMP signaling pathway"/>
    <property type="evidence" value="ECO:0007669"/>
    <property type="project" value="TreeGrafter"/>
</dbReference>
<dbReference type="SMART" id="SM00524">
    <property type="entry name" value="DWB"/>
    <property type="match status" value="1"/>
</dbReference>
<dbReference type="GeneTree" id="ENSGT00940000164585"/>
<dbReference type="CDD" id="cd10498">
    <property type="entry name" value="MH2_SMAD_4"/>
    <property type="match status" value="1"/>
</dbReference>
<dbReference type="InterPro" id="IPR013019">
    <property type="entry name" value="MAD_homology_MH1"/>
</dbReference>
<feature type="coiled-coil region" evidence="10">
    <location>
        <begin position="33"/>
        <end position="60"/>
    </location>
</feature>
<dbReference type="GO" id="GO:0005737">
    <property type="term" value="C:cytoplasm"/>
    <property type="evidence" value="ECO:0007669"/>
    <property type="project" value="UniProtKB-SubCell"/>
</dbReference>
<dbReference type="FunFam" id="2.60.200.10:FF:000002">
    <property type="entry name" value="Mothers against decapentaplegic homolog"/>
    <property type="match status" value="1"/>
</dbReference>
<evidence type="ECO:0000256" key="8">
    <source>
        <dbReference type="ARBA" id="ARBA00023242"/>
    </source>
</evidence>
<evidence type="ECO:0000256" key="6">
    <source>
        <dbReference type="ARBA" id="ARBA00023125"/>
    </source>
</evidence>
<dbReference type="GO" id="GO:0070411">
    <property type="term" value="F:I-SMAD binding"/>
    <property type="evidence" value="ECO:0007669"/>
    <property type="project" value="TreeGrafter"/>
</dbReference>
<keyword evidence="6" id="KW-0238">DNA-binding</keyword>
<evidence type="ECO:0000256" key="2">
    <source>
        <dbReference type="ARBA" id="ARBA00022490"/>
    </source>
</evidence>
<keyword evidence="10" id="KW-0175">Coiled coil</keyword>
<dbReference type="GO" id="GO:0009653">
    <property type="term" value="P:anatomical structure morphogenesis"/>
    <property type="evidence" value="ECO:0007669"/>
    <property type="project" value="TreeGrafter"/>
</dbReference>
<dbReference type="Proteomes" id="UP000261660">
    <property type="component" value="Unplaced"/>
</dbReference>
<evidence type="ECO:0000259" key="11">
    <source>
        <dbReference type="PROSITE" id="PS51075"/>
    </source>
</evidence>
<evidence type="ECO:0000256" key="9">
    <source>
        <dbReference type="RuleBase" id="RU361195"/>
    </source>
</evidence>
<dbReference type="InterPro" id="IPR013790">
    <property type="entry name" value="Dwarfin"/>
</dbReference>
<dbReference type="CDD" id="cd10492">
    <property type="entry name" value="MH1_SMAD_4"/>
    <property type="match status" value="1"/>
</dbReference>
<keyword evidence="5 9" id="KW-0805">Transcription regulation</keyword>
<dbReference type="PROSITE" id="PS51075">
    <property type="entry name" value="MH1"/>
    <property type="match status" value="1"/>
</dbReference>
<dbReference type="SUPFAM" id="SSF49879">
    <property type="entry name" value="SMAD/FHA domain"/>
    <property type="match status" value="1"/>
</dbReference>
<dbReference type="InterPro" id="IPR008984">
    <property type="entry name" value="SMAD_FHA_dom_sf"/>
</dbReference>
<keyword evidence="7 9" id="KW-0804">Transcription</keyword>
<dbReference type="PANTHER" id="PTHR13703">
    <property type="entry name" value="SMAD"/>
    <property type="match status" value="1"/>
</dbReference>
<keyword evidence="3" id="KW-0479">Metal-binding</keyword>
<dbReference type="SUPFAM" id="SSF56366">
    <property type="entry name" value="SMAD MH1 domain"/>
    <property type="match status" value="1"/>
</dbReference>
<sequence>MSVNPPSSNDACLSIVHSLMCHRQGGENEGFAKRAIESLVKKLKEKKDELDSLITAITTNGVHPSKCVTIQRTLDGRLQVAGRKGFPHVIYARLWRWPDLHKNELKHVKFCQYAFDLKYDNVCVNPYHYERVVSPGIGTSRSSRSVSLLTLHSLSDFSFCALCVSSDTAHTVCGVFSAGPEFWCSISYFEMDVQVGEMFKVPSSCPVVTVDGYVDPSGGDRFCLGQLSNVHRTDASERARLHIGKGVQLECRGEGDVWMRCMSDHAVFVQSYYLDREAGRAPGDAVHKIYPGAYIKVFDLRQCHRQMQQQAATAQAAAAAQAAAVAGNIPGPGSVGGIAPAVSLSAAAGIGVDDLRRLCILRLSFVKGWGPDYPRQSIKHTPCWVEVHLHRALQLLDEVLHTMPLADPGPAN</sequence>
<dbReference type="Pfam" id="PF03165">
    <property type="entry name" value="MH1"/>
    <property type="match status" value="1"/>
</dbReference>
<dbReference type="PANTHER" id="PTHR13703:SF68">
    <property type="entry name" value="MOTHERS AGAINST DECAPENTAPLEGIC HOMOLOG"/>
    <property type="match status" value="1"/>
</dbReference>
<keyword evidence="14" id="KW-1185">Reference proteome</keyword>
<dbReference type="Gene3D" id="2.60.200.10">
    <property type="match status" value="1"/>
</dbReference>
<dbReference type="InterPro" id="IPR017855">
    <property type="entry name" value="SMAD-like_dom_sf"/>
</dbReference>
<dbReference type="GO" id="GO:0071144">
    <property type="term" value="C:heteromeric SMAD protein complex"/>
    <property type="evidence" value="ECO:0007669"/>
    <property type="project" value="TreeGrafter"/>
</dbReference>
<name>A0A3Q3GGF1_9LABR</name>
<feature type="domain" description="MH1" evidence="11">
    <location>
        <begin position="14"/>
        <end position="138"/>
    </location>
</feature>
<evidence type="ECO:0000259" key="12">
    <source>
        <dbReference type="PROSITE" id="PS51076"/>
    </source>
</evidence>
<evidence type="ECO:0000256" key="1">
    <source>
        <dbReference type="ARBA" id="ARBA00005545"/>
    </source>
</evidence>
<dbReference type="GO" id="GO:0000978">
    <property type="term" value="F:RNA polymerase II cis-regulatory region sequence-specific DNA binding"/>
    <property type="evidence" value="ECO:0007669"/>
    <property type="project" value="TreeGrafter"/>
</dbReference>
<dbReference type="GO" id="GO:0046872">
    <property type="term" value="F:metal ion binding"/>
    <property type="evidence" value="ECO:0007669"/>
    <property type="project" value="UniProtKB-KW"/>
</dbReference>
<proteinExistence type="inferred from homology"/>
<dbReference type="InterPro" id="IPR003619">
    <property type="entry name" value="MAD_homology1_Dwarfin-type"/>
</dbReference>
<evidence type="ECO:0000256" key="4">
    <source>
        <dbReference type="ARBA" id="ARBA00022833"/>
    </source>
</evidence>
<dbReference type="Pfam" id="PF03166">
    <property type="entry name" value="MH2"/>
    <property type="match status" value="1"/>
</dbReference>
<accession>A0A3Q3GGF1</accession>